<accession>A0ABW8SBN2</accession>
<keyword evidence="2" id="KW-1185">Reference proteome</keyword>
<sequence>MLNEKYYIFPYYIKNSTKFKDAVMRFESITQYAGEKFDGAIAYNNVAKEIMSW</sequence>
<dbReference type="Proteomes" id="UP001623600">
    <property type="component" value="Unassembled WGS sequence"/>
</dbReference>
<proteinExistence type="predicted"/>
<protein>
    <submittedName>
        <fullName evidence="1">Uncharacterized protein</fullName>
    </submittedName>
</protein>
<evidence type="ECO:0000313" key="2">
    <source>
        <dbReference type="Proteomes" id="UP001623600"/>
    </source>
</evidence>
<reference evidence="1 2" key="1">
    <citation type="submission" date="2024-11" db="EMBL/GenBank/DDBJ databases">
        <authorList>
            <person name="Heng Y.C."/>
            <person name="Lim A.C.H."/>
            <person name="Lee J.K.Y."/>
            <person name="Kittelmann S."/>
        </authorList>
    </citation>
    <scope>NUCLEOTIDE SEQUENCE [LARGE SCALE GENOMIC DNA]</scope>
    <source>
        <strain evidence="1 2">WILCCON 0112</strain>
    </source>
</reference>
<evidence type="ECO:0000313" key="1">
    <source>
        <dbReference type="EMBL" id="MFL0167535.1"/>
    </source>
</evidence>
<dbReference type="EMBL" id="JBJIAB010000035">
    <property type="protein sequence ID" value="MFL0167535.1"/>
    <property type="molecule type" value="Genomic_DNA"/>
</dbReference>
<comment type="caution">
    <text evidence="1">The sequence shown here is derived from an EMBL/GenBank/DDBJ whole genome shotgun (WGS) entry which is preliminary data.</text>
</comment>
<gene>
    <name evidence="1" type="ORF">ACJDTP_20915</name>
</gene>
<organism evidence="1 2">
    <name type="scientific">Candidatus Clostridium helianthi</name>
    <dbReference type="NCBI Taxonomy" id="3381660"/>
    <lineage>
        <taxon>Bacteria</taxon>
        <taxon>Bacillati</taxon>
        <taxon>Bacillota</taxon>
        <taxon>Clostridia</taxon>
        <taxon>Eubacteriales</taxon>
        <taxon>Clostridiaceae</taxon>
        <taxon>Clostridium</taxon>
    </lineage>
</organism>
<name>A0ABW8SBN2_9CLOT</name>